<keyword evidence="8" id="KW-1185">Reference proteome</keyword>
<dbReference type="Pfam" id="PF00106">
    <property type="entry name" value="adh_short"/>
    <property type="match status" value="1"/>
</dbReference>
<dbReference type="PANTHER" id="PTHR43899:SF13">
    <property type="entry name" value="RH59310P"/>
    <property type="match status" value="1"/>
</dbReference>
<evidence type="ECO:0000256" key="4">
    <source>
        <dbReference type="RuleBase" id="RU000363"/>
    </source>
</evidence>
<gene>
    <name evidence="6" type="ORF">SSS_1863</name>
</gene>
<dbReference type="CDD" id="cd05356">
    <property type="entry name" value="17beta-HSD1_like_SDR_c"/>
    <property type="match status" value="1"/>
</dbReference>
<accession>A0A834R7Y8</accession>
<proteinExistence type="inferred from homology"/>
<dbReference type="FunFam" id="3.40.50.720:FF:000137">
    <property type="entry name" value="Hydroxysteroid (17-beta) dehydrogenase 3"/>
    <property type="match status" value="1"/>
</dbReference>
<keyword evidence="5" id="KW-1133">Transmembrane helix</keyword>
<dbReference type="GO" id="GO:0005783">
    <property type="term" value="C:endoplasmic reticulum"/>
    <property type="evidence" value="ECO:0007669"/>
    <property type="project" value="TreeGrafter"/>
</dbReference>
<dbReference type="InterPro" id="IPR036291">
    <property type="entry name" value="NAD(P)-bd_dom_sf"/>
</dbReference>
<dbReference type="OrthoDB" id="5545019at2759"/>
<reference evidence="7" key="3">
    <citation type="submission" date="2022-06" db="UniProtKB">
        <authorList>
            <consortium name="EnsemblMetazoa"/>
        </authorList>
    </citation>
    <scope>IDENTIFICATION</scope>
</reference>
<feature type="transmembrane region" description="Helical" evidence="5">
    <location>
        <begin position="6"/>
        <end position="23"/>
    </location>
</feature>
<dbReference type="Gene3D" id="3.40.50.720">
    <property type="entry name" value="NAD(P)-binding Rossmann-like Domain"/>
    <property type="match status" value="1"/>
</dbReference>
<dbReference type="GO" id="GO:0016491">
    <property type="term" value="F:oxidoreductase activity"/>
    <property type="evidence" value="ECO:0007669"/>
    <property type="project" value="UniProtKB-KW"/>
</dbReference>
<evidence type="ECO:0000256" key="1">
    <source>
        <dbReference type="ARBA" id="ARBA00006484"/>
    </source>
</evidence>
<dbReference type="PRINTS" id="PR00080">
    <property type="entry name" value="SDRFAMILY"/>
</dbReference>
<evidence type="ECO:0000313" key="8">
    <source>
        <dbReference type="Proteomes" id="UP000070412"/>
    </source>
</evidence>
<reference evidence="6" key="2">
    <citation type="submission" date="2020-01" db="EMBL/GenBank/DDBJ databases">
        <authorList>
            <person name="Korhonen P.K.K."/>
            <person name="Guangxu M.G."/>
            <person name="Wang T.W."/>
            <person name="Stroehlein A.J.S."/>
            <person name="Young N.D."/>
            <person name="Ang C.-S.A."/>
            <person name="Fernando D.W.F."/>
            <person name="Lu H.L."/>
            <person name="Taylor S.T."/>
            <person name="Ehtesham M.E.M."/>
            <person name="Najaraj S.H.N."/>
            <person name="Harsha G.H.G."/>
            <person name="Madugundu A.M."/>
            <person name="Renuse S.R."/>
            <person name="Holt D.H."/>
            <person name="Pandey A.P."/>
            <person name="Papenfuss A.P."/>
            <person name="Gasser R.B.G."/>
            <person name="Fischer K.F."/>
        </authorList>
    </citation>
    <scope>NUCLEOTIDE SEQUENCE</scope>
    <source>
        <strain evidence="6">SSS_KF_BRIS2020</strain>
    </source>
</reference>
<dbReference type="InterPro" id="IPR002347">
    <property type="entry name" value="SDR_fam"/>
</dbReference>
<feature type="transmembrane region" description="Helical" evidence="5">
    <location>
        <begin position="184"/>
        <end position="205"/>
    </location>
</feature>
<organism evidence="6">
    <name type="scientific">Sarcoptes scabiei</name>
    <name type="common">Itch mite</name>
    <name type="synonym">Acarus scabiei</name>
    <dbReference type="NCBI Taxonomy" id="52283"/>
    <lineage>
        <taxon>Eukaryota</taxon>
        <taxon>Metazoa</taxon>
        <taxon>Ecdysozoa</taxon>
        <taxon>Arthropoda</taxon>
        <taxon>Chelicerata</taxon>
        <taxon>Arachnida</taxon>
        <taxon>Acari</taxon>
        <taxon>Acariformes</taxon>
        <taxon>Sarcoptiformes</taxon>
        <taxon>Astigmata</taxon>
        <taxon>Psoroptidia</taxon>
        <taxon>Sarcoptoidea</taxon>
        <taxon>Sarcoptidae</taxon>
        <taxon>Sarcoptinae</taxon>
        <taxon>Sarcoptes</taxon>
    </lineage>
</organism>
<dbReference type="PRINTS" id="PR00081">
    <property type="entry name" value="GDHRDH"/>
</dbReference>
<evidence type="ECO:0000256" key="2">
    <source>
        <dbReference type="ARBA" id="ARBA00022857"/>
    </source>
</evidence>
<dbReference type="InterPro" id="IPR051019">
    <property type="entry name" value="VLCFA-Steroid_DH"/>
</dbReference>
<reference evidence="8" key="1">
    <citation type="journal article" date="2020" name="PLoS Negl. Trop. Dis.">
        <title>High-quality nuclear genome for Sarcoptes scabiei-A critical resource for a neglected parasite.</title>
        <authorList>
            <person name="Korhonen P.K."/>
            <person name="Gasser R.B."/>
            <person name="Ma G."/>
            <person name="Wang T."/>
            <person name="Stroehlein A.J."/>
            <person name="Young N.D."/>
            <person name="Ang C.S."/>
            <person name="Fernando D.D."/>
            <person name="Lu H.C."/>
            <person name="Taylor S."/>
            <person name="Reynolds S.L."/>
            <person name="Mofiz E."/>
            <person name="Najaraj S.H."/>
            <person name="Gowda H."/>
            <person name="Madugundu A."/>
            <person name="Renuse S."/>
            <person name="Holt D."/>
            <person name="Pandey A."/>
            <person name="Papenfuss A.T."/>
            <person name="Fischer K."/>
        </authorList>
    </citation>
    <scope>NUCLEOTIDE SEQUENCE [LARGE SCALE GENOMIC DNA]</scope>
</reference>
<keyword evidence="2" id="KW-0521">NADP</keyword>
<keyword evidence="5" id="KW-0472">Membrane</keyword>
<evidence type="ECO:0000313" key="7">
    <source>
        <dbReference type="EnsemblMetazoa" id="KAF7491568.1"/>
    </source>
</evidence>
<keyword evidence="5" id="KW-0812">Transmembrane</keyword>
<evidence type="ECO:0000256" key="3">
    <source>
        <dbReference type="ARBA" id="ARBA00023002"/>
    </source>
</evidence>
<dbReference type="EMBL" id="WVUK01000059">
    <property type="protein sequence ID" value="KAF7491568.1"/>
    <property type="molecule type" value="Genomic_DNA"/>
</dbReference>
<dbReference type="AlphaFoldDB" id="A0A834R7Y8"/>
<sequence length="320" mass="36262">MGSSFYELVGSITLLFFVAWILLKLAKGIWTCYLGSALGFGVKWLPGPDTWAVVTGATDGIGLAYAKEFAKMGYCVCLISRNKDKLEKTKSEMQASYPKCNSIKTVAVDFTKADIYDQIQEQIDDLDVHVLVNNVGISYEYPEYYTKIPNSKTLINSIMNCNLMSIMRMIDMVLSKMERKNRGIIINISSFSASCPMPLLSLYAASKVYVDFLSRALNLEYQDKGIFIQSVLPAYVSTNMSKIRKSSFMVPSPTTFVQHALKTVGIENRTYGYWTHKLLGFVTDRIIINFLSQDFSSKLAYDSLKNVRRRYYKKEGIKMD</sequence>
<comment type="similarity">
    <text evidence="1 4">Belongs to the short-chain dehydrogenases/reductases (SDR) family.</text>
</comment>
<evidence type="ECO:0000256" key="5">
    <source>
        <dbReference type="SAM" id="Phobius"/>
    </source>
</evidence>
<dbReference type="Proteomes" id="UP000070412">
    <property type="component" value="Unassembled WGS sequence"/>
</dbReference>
<dbReference type="PIRSF" id="PIRSF000126">
    <property type="entry name" value="11-beta-HSD1"/>
    <property type="match status" value="1"/>
</dbReference>
<dbReference type="EnsemblMetazoa" id="SSS_1863s_mrna">
    <property type="protein sequence ID" value="KAF7491568.1"/>
    <property type="gene ID" value="SSS_1863"/>
</dbReference>
<keyword evidence="3" id="KW-0560">Oxidoreductase</keyword>
<protein>
    <submittedName>
        <fullName evidence="6">Very-long-chain 3-oxoacyl-CoA reductase</fullName>
    </submittedName>
</protein>
<dbReference type="SUPFAM" id="SSF51735">
    <property type="entry name" value="NAD(P)-binding Rossmann-fold domains"/>
    <property type="match status" value="1"/>
</dbReference>
<name>A0A834R7Y8_SARSC</name>
<evidence type="ECO:0000313" key="6">
    <source>
        <dbReference type="EMBL" id="KAF7491568.1"/>
    </source>
</evidence>
<dbReference type="OMA" id="LVAPGMM"/>
<dbReference type="PANTHER" id="PTHR43899">
    <property type="entry name" value="RH59310P"/>
    <property type="match status" value="1"/>
</dbReference>